<proteinExistence type="predicted"/>
<dbReference type="EMBL" id="BLJN01000001">
    <property type="protein sequence ID" value="GFE78212.1"/>
    <property type="molecule type" value="Genomic_DNA"/>
</dbReference>
<organism evidence="1 2">
    <name type="scientific">Steroidobacter agaridevorans</name>
    <dbReference type="NCBI Taxonomy" id="2695856"/>
    <lineage>
        <taxon>Bacteria</taxon>
        <taxon>Pseudomonadati</taxon>
        <taxon>Pseudomonadota</taxon>
        <taxon>Gammaproteobacteria</taxon>
        <taxon>Steroidobacterales</taxon>
        <taxon>Steroidobacteraceae</taxon>
        <taxon>Steroidobacter</taxon>
    </lineage>
</organism>
<comment type="caution">
    <text evidence="1">The sequence shown here is derived from an EMBL/GenBank/DDBJ whole genome shotgun (WGS) entry which is preliminary data.</text>
</comment>
<reference evidence="2" key="1">
    <citation type="submission" date="2020-01" db="EMBL/GenBank/DDBJ databases">
        <title>'Steroidobacter agaridevorans' sp. nov., agar-degrading bacteria isolated from rhizosphere soils.</title>
        <authorList>
            <person name="Ikenaga M."/>
            <person name="Kataoka M."/>
            <person name="Murouchi A."/>
            <person name="Katsuragi S."/>
            <person name="Sakai M."/>
        </authorList>
    </citation>
    <scope>NUCLEOTIDE SEQUENCE [LARGE SCALE GENOMIC DNA]</scope>
    <source>
        <strain evidence="2">YU21-B</strain>
    </source>
</reference>
<evidence type="ECO:0000313" key="1">
    <source>
        <dbReference type="EMBL" id="GFE78212.1"/>
    </source>
</evidence>
<evidence type="ECO:0000313" key="2">
    <source>
        <dbReference type="Proteomes" id="UP000445000"/>
    </source>
</evidence>
<sequence>MSKKTVAASVNRQQLLAPYDAIKGVQAEARERMERVNRILRESRNAVAAKRAAEQRR</sequence>
<accession>A0A829Y6I0</accession>
<dbReference type="Proteomes" id="UP000445000">
    <property type="component" value="Unassembled WGS sequence"/>
</dbReference>
<protein>
    <submittedName>
        <fullName evidence="1">Uncharacterized protein</fullName>
    </submittedName>
</protein>
<gene>
    <name evidence="1" type="ORF">GCM10011487_02120</name>
</gene>
<keyword evidence="2" id="KW-1185">Reference proteome</keyword>
<dbReference type="AlphaFoldDB" id="A0A829Y6I0"/>
<name>A0A829Y6I0_9GAMM</name>